<accession>J9GX78</accession>
<evidence type="ECO:0000259" key="1">
    <source>
        <dbReference type="Pfam" id="PF25989"/>
    </source>
</evidence>
<dbReference type="GO" id="GO:0015562">
    <property type="term" value="F:efflux transmembrane transporter activity"/>
    <property type="evidence" value="ECO:0007669"/>
    <property type="project" value="TreeGrafter"/>
</dbReference>
<dbReference type="EMBL" id="AMCI01001510">
    <property type="protein sequence ID" value="EJX05310.1"/>
    <property type="molecule type" value="Genomic_DNA"/>
</dbReference>
<dbReference type="AlphaFoldDB" id="J9GX78"/>
<dbReference type="Gene3D" id="2.40.420.20">
    <property type="match status" value="1"/>
</dbReference>
<dbReference type="Pfam" id="PF25989">
    <property type="entry name" value="YknX_C"/>
    <property type="match status" value="1"/>
</dbReference>
<protein>
    <submittedName>
        <fullName evidence="2">RND family efflux transporter MFP subunit</fullName>
    </submittedName>
</protein>
<proteinExistence type="predicted"/>
<organism evidence="2">
    <name type="scientific">gut metagenome</name>
    <dbReference type="NCBI Taxonomy" id="749906"/>
    <lineage>
        <taxon>unclassified sequences</taxon>
        <taxon>metagenomes</taxon>
        <taxon>organismal metagenomes</taxon>
    </lineage>
</organism>
<dbReference type="InterPro" id="IPR058637">
    <property type="entry name" value="YknX-like_C"/>
</dbReference>
<sequence>MTAKVSFDEKVADDQFVLPSAAVYQTNDNPSVWVVRDNHAQLVPVQVKGYNDNNVIISSGLNKGDVVITAGIAKLVPDQEVRLAEGGEQ</sequence>
<comment type="caution">
    <text evidence="2">The sequence shown here is derived from an EMBL/GenBank/DDBJ whole genome shotgun (WGS) entry which is preliminary data.</text>
</comment>
<dbReference type="PANTHER" id="PTHR30469:SF18">
    <property type="entry name" value="RESISTANCE-NODULATION-CELL DIVISION (RND) EFFLUX MEMBRANE FUSION PROTEIN-RELATED"/>
    <property type="match status" value="1"/>
</dbReference>
<dbReference type="GO" id="GO:1990281">
    <property type="term" value="C:efflux pump complex"/>
    <property type="evidence" value="ECO:0007669"/>
    <property type="project" value="TreeGrafter"/>
</dbReference>
<dbReference type="PANTHER" id="PTHR30469">
    <property type="entry name" value="MULTIDRUG RESISTANCE PROTEIN MDTA"/>
    <property type="match status" value="1"/>
</dbReference>
<evidence type="ECO:0000313" key="2">
    <source>
        <dbReference type="EMBL" id="EJX05310.1"/>
    </source>
</evidence>
<feature type="domain" description="YknX-like C-terminal permuted SH3-like" evidence="1">
    <location>
        <begin position="17"/>
        <end position="81"/>
    </location>
</feature>
<name>J9GX78_9ZZZZ</name>
<gene>
    <name evidence="2" type="ORF">EVA_06580</name>
</gene>
<reference evidence="2" key="1">
    <citation type="journal article" date="2012" name="PLoS ONE">
        <title>Gene sets for utilization of primary and secondary nutrition supplies in the distal gut of endangered iberian lynx.</title>
        <authorList>
            <person name="Alcaide M."/>
            <person name="Messina E."/>
            <person name="Richter M."/>
            <person name="Bargiela R."/>
            <person name="Peplies J."/>
            <person name="Huws S.A."/>
            <person name="Newbold C.J."/>
            <person name="Golyshin P.N."/>
            <person name="Simon M.A."/>
            <person name="Lopez G."/>
            <person name="Yakimov M.M."/>
            <person name="Ferrer M."/>
        </authorList>
    </citation>
    <scope>NUCLEOTIDE SEQUENCE</scope>
</reference>